<evidence type="ECO:0000313" key="1">
    <source>
        <dbReference type="EMBL" id="MBK3515982.1"/>
    </source>
</evidence>
<dbReference type="EMBL" id="JAENRR010000002">
    <property type="protein sequence ID" value="MBK3515982.1"/>
    <property type="molecule type" value="Genomic_DNA"/>
</dbReference>
<dbReference type="RefSeq" id="WP_200463214.1">
    <property type="nucleotide sequence ID" value="NZ_JAENRR010000002.1"/>
</dbReference>
<gene>
    <name evidence="1" type="ORF">JIV24_01435</name>
</gene>
<dbReference type="Proteomes" id="UP000605676">
    <property type="component" value="Unassembled WGS sequence"/>
</dbReference>
<accession>A0ABS1HED3</accession>
<sequence>MKLFDELKVLRRMFDLIEKEQTGCTCTFPKKLGISRGKLYNLLDELKDIGIIIKYCKKQKTFYFKDAIKIKVAAPIQILKADELSKINGGIYTSVHFFGQVLF</sequence>
<protein>
    <recommendedName>
        <fullName evidence="3">Helix-turn-helix type 11 domain-containing protein</fullName>
    </recommendedName>
</protein>
<organism evidence="1 2">
    <name type="scientific">Carboxylicivirga marina</name>
    <dbReference type="NCBI Taxonomy" id="2800988"/>
    <lineage>
        <taxon>Bacteria</taxon>
        <taxon>Pseudomonadati</taxon>
        <taxon>Bacteroidota</taxon>
        <taxon>Bacteroidia</taxon>
        <taxon>Marinilabiliales</taxon>
        <taxon>Marinilabiliaceae</taxon>
        <taxon>Carboxylicivirga</taxon>
    </lineage>
</organism>
<name>A0ABS1HED3_9BACT</name>
<keyword evidence="2" id="KW-1185">Reference proteome</keyword>
<comment type="caution">
    <text evidence="1">The sequence shown here is derived from an EMBL/GenBank/DDBJ whole genome shotgun (WGS) entry which is preliminary data.</text>
</comment>
<dbReference type="InterPro" id="IPR036390">
    <property type="entry name" value="WH_DNA-bd_sf"/>
</dbReference>
<reference evidence="1 2" key="1">
    <citation type="submission" date="2021-01" db="EMBL/GenBank/DDBJ databases">
        <title>Carboxyliciviraga sp.nov., isolated from coastal sediments.</title>
        <authorList>
            <person name="Lu D."/>
            <person name="Zhang T."/>
        </authorList>
    </citation>
    <scope>NUCLEOTIDE SEQUENCE [LARGE SCALE GENOMIC DNA]</scope>
    <source>
        <strain evidence="1 2">N1Y132</strain>
    </source>
</reference>
<evidence type="ECO:0000313" key="2">
    <source>
        <dbReference type="Proteomes" id="UP000605676"/>
    </source>
</evidence>
<dbReference type="SUPFAM" id="SSF46785">
    <property type="entry name" value="Winged helix' DNA-binding domain"/>
    <property type="match status" value="1"/>
</dbReference>
<evidence type="ECO:0008006" key="3">
    <source>
        <dbReference type="Google" id="ProtNLM"/>
    </source>
</evidence>
<proteinExistence type="predicted"/>